<evidence type="ECO:0000256" key="1">
    <source>
        <dbReference type="ARBA" id="ARBA00022527"/>
    </source>
</evidence>
<dbReference type="SUPFAM" id="SSF56112">
    <property type="entry name" value="Protein kinase-like (PK-like)"/>
    <property type="match status" value="1"/>
</dbReference>
<dbReference type="PROSITE" id="PS00107">
    <property type="entry name" value="PROTEIN_KINASE_ATP"/>
    <property type="match status" value="1"/>
</dbReference>
<dbReference type="SMART" id="SM00133">
    <property type="entry name" value="S_TK_X"/>
    <property type="match status" value="1"/>
</dbReference>
<accession>A0A1E7F637</accession>
<dbReference type="SMART" id="SM00220">
    <property type="entry name" value="S_TKc"/>
    <property type="match status" value="1"/>
</dbReference>
<keyword evidence="4" id="KW-0418">Kinase</keyword>
<evidence type="ECO:0000256" key="5">
    <source>
        <dbReference type="ARBA" id="ARBA00022840"/>
    </source>
</evidence>
<comment type="similarity">
    <text evidence="7">Belongs to the protein kinase superfamily.</text>
</comment>
<dbReference type="Pfam" id="PF00069">
    <property type="entry name" value="Pkinase"/>
    <property type="match status" value="1"/>
</dbReference>
<dbReference type="GO" id="GO:0004691">
    <property type="term" value="F:cAMP-dependent protein kinase activity"/>
    <property type="evidence" value="ECO:0007669"/>
    <property type="project" value="TreeGrafter"/>
</dbReference>
<feature type="domain" description="Protein kinase" evidence="8">
    <location>
        <begin position="4"/>
        <end position="267"/>
    </location>
</feature>
<dbReference type="PANTHER" id="PTHR24353:SF143">
    <property type="entry name" value="PROTEIN KINASE DOMAIN-CONTAINING PROTEIN"/>
    <property type="match status" value="1"/>
</dbReference>
<keyword evidence="3 6" id="KW-0547">Nucleotide-binding</keyword>
<dbReference type="GO" id="GO:0005952">
    <property type="term" value="C:cAMP-dependent protein kinase complex"/>
    <property type="evidence" value="ECO:0007669"/>
    <property type="project" value="TreeGrafter"/>
</dbReference>
<dbReference type="Gene3D" id="3.30.200.20">
    <property type="entry name" value="Phosphorylase Kinase, domain 1"/>
    <property type="match status" value="1"/>
</dbReference>
<evidence type="ECO:0000256" key="2">
    <source>
        <dbReference type="ARBA" id="ARBA00022679"/>
    </source>
</evidence>
<dbReference type="InterPro" id="IPR000961">
    <property type="entry name" value="AGC-kinase_C"/>
</dbReference>
<dbReference type="InterPro" id="IPR011009">
    <property type="entry name" value="Kinase-like_dom_sf"/>
</dbReference>
<dbReference type="InterPro" id="IPR008271">
    <property type="entry name" value="Ser/Thr_kinase_AS"/>
</dbReference>
<keyword evidence="2" id="KW-0808">Transferase</keyword>
<protein>
    <submittedName>
        <fullName evidence="10">Indazole-pyridine inhibitor</fullName>
    </submittedName>
</protein>
<dbReference type="AlphaFoldDB" id="A0A1E7F637"/>
<evidence type="ECO:0000313" key="10">
    <source>
        <dbReference type="EMBL" id="OEU13465.1"/>
    </source>
</evidence>
<dbReference type="InterPro" id="IPR000719">
    <property type="entry name" value="Prot_kinase_dom"/>
</dbReference>
<evidence type="ECO:0000313" key="11">
    <source>
        <dbReference type="Proteomes" id="UP000095751"/>
    </source>
</evidence>
<dbReference type="KEGG" id="fcy:FRACYDRAFT_188553"/>
<dbReference type="Gene3D" id="1.10.510.10">
    <property type="entry name" value="Transferase(Phosphotransferase) domain 1"/>
    <property type="match status" value="1"/>
</dbReference>
<organism evidence="10 11">
    <name type="scientific">Fragilariopsis cylindrus CCMP1102</name>
    <dbReference type="NCBI Taxonomy" id="635003"/>
    <lineage>
        <taxon>Eukaryota</taxon>
        <taxon>Sar</taxon>
        <taxon>Stramenopiles</taxon>
        <taxon>Ochrophyta</taxon>
        <taxon>Bacillariophyta</taxon>
        <taxon>Bacillariophyceae</taxon>
        <taxon>Bacillariophycidae</taxon>
        <taxon>Bacillariales</taxon>
        <taxon>Bacillariaceae</taxon>
        <taxon>Fragilariopsis</taxon>
    </lineage>
</organism>
<evidence type="ECO:0000256" key="3">
    <source>
        <dbReference type="ARBA" id="ARBA00022741"/>
    </source>
</evidence>
<proteinExistence type="inferred from homology"/>
<evidence type="ECO:0000256" key="7">
    <source>
        <dbReference type="RuleBase" id="RU000304"/>
    </source>
</evidence>
<dbReference type="PROSITE" id="PS00108">
    <property type="entry name" value="PROTEIN_KINASE_ST"/>
    <property type="match status" value="1"/>
</dbReference>
<dbReference type="GO" id="GO:0005524">
    <property type="term" value="F:ATP binding"/>
    <property type="evidence" value="ECO:0007669"/>
    <property type="project" value="UniProtKB-UniRule"/>
</dbReference>
<dbReference type="Proteomes" id="UP000095751">
    <property type="component" value="Unassembled WGS sequence"/>
</dbReference>
<dbReference type="InParanoid" id="A0A1E7F637"/>
<keyword evidence="11" id="KW-1185">Reference proteome</keyword>
<gene>
    <name evidence="10" type="ORF">FRACYDRAFT_188553</name>
</gene>
<evidence type="ECO:0000256" key="6">
    <source>
        <dbReference type="PROSITE-ProRule" id="PRU10141"/>
    </source>
</evidence>
<evidence type="ECO:0000256" key="4">
    <source>
        <dbReference type="ARBA" id="ARBA00022777"/>
    </source>
</evidence>
<feature type="binding site" evidence="6">
    <location>
        <position position="36"/>
    </location>
    <ligand>
        <name>ATP</name>
        <dbReference type="ChEBI" id="CHEBI:30616"/>
    </ligand>
</feature>
<dbReference type="PROSITE" id="PS51285">
    <property type="entry name" value="AGC_KINASE_CTER"/>
    <property type="match status" value="1"/>
</dbReference>
<dbReference type="InterPro" id="IPR017441">
    <property type="entry name" value="Protein_kinase_ATP_BS"/>
</dbReference>
<name>A0A1E7F637_9STRA</name>
<feature type="domain" description="AGC-kinase C-terminal" evidence="9">
    <location>
        <begin position="268"/>
        <end position="326"/>
    </location>
</feature>
<sequence>MEDLERHTILGAGTFGQVWLVSHVNSDGERDPYAFKIQSKYELIKSHQAKGVVQEKRIMEQLKHPFLIHLAATYQDKQFIYMLLGIVQGGELYSILHSQTRDGIDEKDVIFYASGILEGLSHMHRSHILYRDLKPENVMIDKKGYPVIIDFGFAKFVKSKTYTLCGTPLYLAPEVILNRGHDKGADHWSYGCLAFEMIEGRTPFYKEGMDQISLFRAICKGKYEFPPEGVMSPEMEDLMQRLFVLDPVKRIGSLANGINEIYAHPWYREIDFGKLRQKELNAPWVPNIKDPLDTTNFESWDHLKDKTRNNESIVISADQQRIFRSF</sequence>
<dbReference type="FunCoup" id="A0A1E7F637">
    <property type="interactions" value="45"/>
</dbReference>
<dbReference type="PANTHER" id="PTHR24353">
    <property type="entry name" value="CYCLIC NUCLEOTIDE-DEPENDENT PROTEIN KINASE"/>
    <property type="match status" value="1"/>
</dbReference>
<evidence type="ECO:0000259" key="9">
    <source>
        <dbReference type="PROSITE" id="PS51285"/>
    </source>
</evidence>
<keyword evidence="1 7" id="KW-0723">Serine/threonine-protein kinase</keyword>
<keyword evidence="5 6" id="KW-0067">ATP-binding</keyword>
<evidence type="ECO:0000259" key="8">
    <source>
        <dbReference type="PROSITE" id="PS50011"/>
    </source>
</evidence>
<dbReference type="EMBL" id="KV784361">
    <property type="protein sequence ID" value="OEU13465.1"/>
    <property type="molecule type" value="Genomic_DNA"/>
</dbReference>
<dbReference type="OrthoDB" id="37858at2759"/>
<dbReference type="PROSITE" id="PS50011">
    <property type="entry name" value="PROTEIN_KINASE_DOM"/>
    <property type="match status" value="1"/>
</dbReference>
<reference evidence="10 11" key="1">
    <citation type="submission" date="2016-09" db="EMBL/GenBank/DDBJ databases">
        <title>Extensive genetic diversity and differential bi-allelic expression allows diatom success in the polar Southern Ocean.</title>
        <authorList>
            <consortium name="DOE Joint Genome Institute"/>
            <person name="Mock T."/>
            <person name="Otillar R.P."/>
            <person name="Strauss J."/>
            <person name="Dupont C."/>
            <person name="Frickenhaus S."/>
            <person name="Maumus F."/>
            <person name="Mcmullan M."/>
            <person name="Sanges R."/>
            <person name="Schmutz J."/>
            <person name="Toseland A."/>
            <person name="Valas R."/>
            <person name="Veluchamy A."/>
            <person name="Ward B.J."/>
            <person name="Allen A."/>
            <person name="Barry K."/>
            <person name="Falciatore A."/>
            <person name="Ferrante M."/>
            <person name="Fortunato A.E."/>
            <person name="Gloeckner G."/>
            <person name="Gruber A."/>
            <person name="Hipkin R."/>
            <person name="Janech M."/>
            <person name="Kroth P."/>
            <person name="Leese F."/>
            <person name="Lindquist E."/>
            <person name="Lyon B.R."/>
            <person name="Martin J."/>
            <person name="Mayer C."/>
            <person name="Parker M."/>
            <person name="Quesneville H."/>
            <person name="Raymond J."/>
            <person name="Uhlig C."/>
            <person name="Valentin K.U."/>
            <person name="Worden A.Z."/>
            <person name="Armbrust E.V."/>
            <person name="Bowler C."/>
            <person name="Green B."/>
            <person name="Moulton V."/>
            <person name="Van Oosterhout C."/>
            <person name="Grigoriev I."/>
        </authorList>
    </citation>
    <scope>NUCLEOTIDE SEQUENCE [LARGE SCALE GENOMIC DNA]</scope>
    <source>
        <strain evidence="10 11">CCMP1102</strain>
    </source>
</reference>